<keyword evidence="2" id="KW-1185">Reference proteome</keyword>
<evidence type="ECO:0000313" key="1">
    <source>
        <dbReference type="EMBL" id="CAB4003040.1"/>
    </source>
</evidence>
<gene>
    <name evidence="1" type="ORF">PACLA_8A073639</name>
</gene>
<organism evidence="1 2">
    <name type="scientific">Paramuricea clavata</name>
    <name type="common">Red gorgonian</name>
    <name type="synonym">Violescent sea-whip</name>
    <dbReference type="NCBI Taxonomy" id="317549"/>
    <lineage>
        <taxon>Eukaryota</taxon>
        <taxon>Metazoa</taxon>
        <taxon>Cnidaria</taxon>
        <taxon>Anthozoa</taxon>
        <taxon>Octocorallia</taxon>
        <taxon>Malacalcyonacea</taxon>
        <taxon>Plexauridae</taxon>
        <taxon>Paramuricea</taxon>
    </lineage>
</organism>
<dbReference type="AlphaFoldDB" id="A0A6S7HIP7"/>
<sequence>MAKRARMQEAEPIEEHDSGFVGPMTLFDTFPHNDTFVEQRTLELLPNPPTENAEIYTFMHNRQDYSVIDMTDAKLSAKLRLTNIAAPHAAPAADQNVAVNVAPLRYGWKTKAVYLNNQLITPQSSKENELEFTHDFLTTVPSEYVDDKSITLMICDTASQADVITNLHRSANATGNTNLGARQRYLKVNTDVVHNCIDKIDVLGRVRRYVPTSFDFKVVLTRLERTKVLYGTAAECALVELKMGDLKLTIPILKPNAQLSSAINQLMIQKGEECRYYKTTHRYIAIPVPTGSRHIQHKDLFNGARPTRLITKIITQARYNGSYILAPYKATFPNITRFAVSINEAEIPPIITNSAEAYISLRQSLDRRFSEMPCSYEDYVSDYDMIVTDLSANRDGYSQVLPNSTSGNVSIKIDFAVDTTVAQQLICIGEFRNQMSVGFGTQARMKYEV</sequence>
<dbReference type="Proteomes" id="UP001152795">
    <property type="component" value="Unassembled WGS sequence"/>
</dbReference>
<evidence type="ECO:0000313" key="2">
    <source>
        <dbReference type="Proteomes" id="UP001152795"/>
    </source>
</evidence>
<name>A0A6S7HIP7_PARCT</name>
<accession>A0A6S7HIP7</accession>
<reference evidence="1" key="1">
    <citation type="submission" date="2020-04" db="EMBL/GenBank/DDBJ databases">
        <authorList>
            <person name="Alioto T."/>
            <person name="Alioto T."/>
            <person name="Gomez Garrido J."/>
        </authorList>
    </citation>
    <scope>NUCLEOTIDE SEQUENCE</scope>
    <source>
        <strain evidence="1">A484AB</strain>
    </source>
</reference>
<protein>
    <submittedName>
        <fullName evidence="1">Uncharacterized protein</fullName>
    </submittedName>
</protein>
<comment type="caution">
    <text evidence="1">The sequence shown here is derived from an EMBL/GenBank/DDBJ whole genome shotgun (WGS) entry which is preliminary data.</text>
</comment>
<dbReference type="EMBL" id="CACRXK020004522">
    <property type="protein sequence ID" value="CAB4003040.1"/>
    <property type="molecule type" value="Genomic_DNA"/>
</dbReference>
<proteinExistence type="predicted"/>